<proteinExistence type="predicted"/>
<dbReference type="Proteomes" id="UP000043763">
    <property type="component" value="Unassembled WGS sequence"/>
</dbReference>
<keyword evidence="2" id="KW-1185">Reference proteome</keyword>
<evidence type="ECO:0000313" key="2">
    <source>
        <dbReference type="Proteomes" id="UP000043763"/>
    </source>
</evidence>
<organism evidence="1 2">
    <name type="scientific">Brachyspira suanatina</name>
    <dbReference type="NCBI Taxonomy" id="381802"/>
    <lineage>
        <taxon>Bacteria</taxon>
        <taxon>Pseudomonadati</taxon>
        <taxon>Spirochaetota</taxon>
        <taxon>Spirochaetia</taxon>
        <taxon>Brachyspirales</taxon>
        <taxon>Brachyspiraceae</taxon>
        <taxon>Brachyspira</taxon>
    </lineage>
</organism>
<dbReference type="RefSeq" id="WP_245158039.1">
    <property type="nucleotide sequence ID" value="NZ_CVLB01000001.1"/>
</dbReference>
<evidence type="ECO:0000313" key="1">
    <source>
        <dbReference type="EMBL" id="CRF32088.1"/>
    </source>
</evidence>
<reference evidence="2" key="1">
    <citation type="submission" date="2015-04" db="EMBL/GenBank/DDBJ databases">
        <authorList>
            <person name="Mushtaq Mamoona"/>
        </authorList>
    </citation>
    <scope>NUCLEOTIDE SEQUENCE [LARGE SCALE GENOMIC DNA]</scope>
    <source>
        <strain evidence="2">AN4859/03</strain>
    </source>
</reference>
<sequence>MSYIGNYLKAIVIVHGKSELQMCNFIKNKLRLNNIHIISKDNGKHSIQISSIMKRLNGKDINTLDNFKNTYNDYLEIKNHKTIIDKDFKIFIIMDTDDCNNDEEKNNFINKNMFKNYWAYDYIVPIYNITNLEDVLIKAEIIDKNTIKNKKDKKKLYKNISNY</sequence>
<name>A0A0G4K4R0_9SPIR</name>
<gene>
    <name evidence="1" type="ORF">BRSU_0566</name>
</gene>
<dbReference type="AlphaFoldDB" id="A0A0G4K4R0"/>
<dbReference type="EMBL" id="CVLB01000001">
    <property type="protein sequence ID" value="CRF32088.1"/>
    <property type="molecule type" value="Genomic_DNA"/>
</dbReference>
<protein>
    <submittedName>
        <fullName evidence="1">Uncharacterized protein</fullName>
    </submittedName>
</protein>
<accession>A0A0G4K4R0</accession>